<gene>
    <name evidence="3" type="ORF">BatF92_07550</name>
    <name evidence="8" type="ORF">DW011_06630</name>
    <name evidence="6" type="ORF">GAN75_05785</name>
    <name evidence="5" type="ORF">GAN93_09410</name>
    <name evidence="4" type="ORF">GAO51_05290</name>
    <name evidence="9" type="ORF">KQP68_01995</name>
    <name evidence="10" type="ORF">KQP74_16815</name>
    <name evidence="7" type="ORF">PO127_08435</name>
</gene>
<name>A0A139JS35_BACT4</name>
<evidence type="ECO:0000256" key="2">
    <source>
        <dbReference type="PROSITE-ProRule" id="PRU00504"/>
    </source>
</evidence>
<reference evidence="8 11" key="1">
    <citation type="submission" date="2018-08" db="EMBL/GenBank/DDBJ databases">
        <title>A genome reference for cultivated species of the human gut microbiota.</title>
        <authorList>
            <person name="Zou Y."/>
            <person name="Xue W."/>
            <person name="Luo G."/>
        </authorList>
    </citation>
    <scope>NUCLEOTIDE SEQUENCE [LARGE SCALE GENOMIC DNA]</scope>
    <source>
        <strain evidence="8 11">AF37-12</strain>
    </source>
</reference>
<proteinExistence type="predicted"/>
<dbReference type="EMBL" id="WCRW01000003">
    <property type="protein sequence ID" value="KAB4457705.1"/>
    <property type="molecule type" value="Genomic_DNA"/>
</dbReference>
<dbReference type="EMBL" id="AP022660">
    <property type="protein sequence ID" value="BCA48813.1"/>
    <property type="molecule type" value="Genomic_DNA"/>
</dbReference>
<evidence type="ECO:0000313" key="15">
    <source>
        <dbReference type="Proteomes" id="UP000500882"/>
    </source>
</evidence>
<evidence type="ECO:0000313" key="4">
    <source>
        <dbReference type="EMBL" id="KAB4314774.1"/>
    </source>
</evidence>
<dbReference type="RefSeq" id="WP_022471522.1">
    <property type="nucleotide sequence ID" value="NZ_AP022660.1"/>
</dbReference>
<dbReference type="EMBL" id="CP083685">
    <property type="protein sequence ID" value="UYU89601.1"/>
    <property type="molecule type" value="Genomic_DNA"/>
</dbReference>
<reference evidence="9 16" key="4">
    <citation type="submission" date="2021-06" db="EMBL/GenBank/DDBJ databases">
        <title>Interrogation of the integrated mobile genetic elements in gut-associated Bacteroides with a consensus prediction approach.</title>
        <authorList>
            <person name="Campbell D.E."/>
            <person name="Leigh J.R."/>
            <person name="Kim T."/>
            <person name="England W."/>
            <person name="Whitaker R.J."/>
            <person name="Degnan P.H."/>
        </authorList>
    </citation>
    <scope>NUCLEOTIDE SEQUENCE</scope>
    <source>
        <strain evidence="10">VPI-3443</strain>
        <strain evidence="9 16">WAL8669</strain>
    </source>
</reference>
<evidence type="ECO:0000313" key="3">
    <source>
        <dbReference type="EMBL" id="BCA48813.1"/>
    </source>
</evidence>
<dbReference type="SUPFAM" id="SSF81296">
    <property type="entry name" value="E set domains"/>
    <property type="match status" value="1"/>
</dbReference>
<dbReference type="EMBL" id="JAQNVG010000011">
    <property type="protein sequence ID" value="MDC2235773.1"/>
    <property type="molecule type" value="Genomic_DNA"/>
</dbReference>
<dbReference type="Proteomes" id="UP000436825">
    <property type="component" value="Unassembled WGS sequence"/>
</dbReference>
<evidence type="ECO:0000313" key="12">
    <source>
        <dbReference type="Proteomes" id="UP000436825"/>
    </source>
</evidence>
<keyword evidence="1" id="KW-0677">Repeat</keyword>
<dbReference type="Gene3D" id="2.60.40.10">
    <property type="entry name" value="Immunoglobulins"/>
    <property type="match status" value="1"/>
</dbReference>
<organism evidence="5 14">
    <name type="scientific">Bacteroides thetaiotaomicron</name>
    <dbReference type="NCBI Taxonomy" id="818"/>
    <lineage>
        <taxon>Bacteria</taxon>
        <taxon>Pseudomonadati</taxon>
        <taxon>Bacteroidota</taxon>
        <taxon>Bacteroidia</taxon>
        <taxon>Bacteroidales</taxon>
        <taxon>Bacteroidaceae</taxon>
        <taxon>Bacteroides</taxon>
    </lineage>
</organism>
<accession>A0A139JS35</accession>
<evidence type="ECO:0000313" key="10">
    <source>
        <dbReference type="EMBL" id="UYU89601.1"/>
    </source>
</evidence>
<dbReference type="EMBL" id="WCSY01000004">
    <property type="protein sequence ID" value="KAB4314774.1"/>
    <property type="molecule type" value="Genomic_DNA"/>
</dbReference>
<evidence type="ECO:0000313" key="8">
    <source>
        <dbReference type="EMBL" id="RHL61652.1"/>
    </source>
</evidence>
<reference evidence="12 13" key="2">
    <citation type="journal article" date="2019" name="Nat. Med.">
        <title>A library of human gut bacterial isolates paired with longitudinal multiomics data enables mechanistic microbiome research.</title>
        <authorList>
            <person name="Poyet M."/>
            <person name="Groussin M."/>
            <person name="Gibbons S.M."/>
            <person name="Avila-Pacheco J."/>
            <person name="Jiang X."/>
            <person name="Kearney S.M."/>
            <person name="Perrotta A.R."/>
            <person name="Berdy B."/>
            <person name="Zhao S."/>
            <person name="Lieberman T.D."/>
            <person name="Swanson P.K."/>
            <person name="Smith M."/>
            <person name="Roesemann S."/>
            <person name="Alexander J.E."/>
            <person name="Rich S.A."/>
            <person name="Livny J."/>
            <person name="Vlamakis H."/>
            <person name="Clish C."/>
            <person name="Bullock K."/>
            <person name="Deik A."/>
            <person name="Scott J."/>
            <person name="Pierce K.A."/>
            <person name="Xavier R.J."/>
            <person name="Alm E.J."/>
        </authorList>
    </citation>
    <scope>NUCLEOTIDE SEQUENCE [LARGE SCALE GENOMIC DNA]</scope>
    <source>
        <strain evidence="6 12">BIOML-A160</strain>
        <strain evidence="5 14">BIOML-A165</strain>
        <strain evidence="4 13">BIOML-A188</strain>
    </source>
</reference>
<dbReference type="PROSITE" id="PS51125">
    <property type="entry name" value="NHL"/>
    <property type="match status" value="1"/>
</dbReference>
<evidence type="ECO:0000313" key="13">
    <source>
        <dbReference type="Proteomes" id="UP000440614"/>
    </source>
</evidence>
<dbReference type="Proteomes" id="UP000440614">
    <property type="component" value="Unassembled WGS sequence"/>
</dbReference>
<dbReference type="InterPro" id="IPR011042">
    <property type="entry name" value="6-blade_b-propeller_TolB-like"/>
</dbReference>
<protein>
    <submittedName>
        <fullName evidence="5">Uncharacterized protein</fullName>
    </submittedName>
</protein>
<reference evidence="7" key="5">
    <citation type="submission" date="2022-10" db="EMBL/GenBank/DDBJ databases">
        <title>Human gut microbiome strain richness.</title>
        <authorList>
            <person name="Chen-Liaw A."/>
        </authorList>
    </citation>
    <scope>NUCLEOTIDE SEQUENCE</scope>
    <source>
        <strain evidence="7">1001283st1_A3_1001283B150304_161114</strain>
    </source>
</reference>
<dbReference type="Proteomes" id="UP000283616">
    <property type="component" value="Unassembled WGS sequence"/>
</dbReference>
<evidence type="ECO:0000313" key="16">
    <source>
        <dbReference type="Proteomes" id="UP001156218"/>
    </source>
</evidence>
<dbReference type="Gene3D" id="2.120.10.30">
    <property type="entry name" value="TolB, C-terminal domain"/>
    <property type="match status" value="1"/>
</dbReference>
<dbReference type="AlphaFoldDB" id="A0A139JS35"/>
<dbReference type="EMBL" id="WCSB01000007">
    <property type="protein sequence ID" value="KAB4452832.1"/>
    <property type="molecule type" value="Genomic_DNA"/>
</dbReference>
<evidence type="ECO:0000313" key="9">
    <source>
        <dbReference type="EMBL" id="UYU67074.1"/>
    </source>
</evidence>
<reference evidence="3 15" key="3">
    <citation type="submission" date="2020-02" db="EMBL/GenBank/DDBJ databases">
        <title>Whole-genome sequencing and comparative analysis of the genomes of Bacteroides thetaiotaomicron and Escherichia coli isolated from a healthy resident in Vietnam.</title>
        <authorList>
            <person name="Mohsin M."/>
            <person name="Tanaka K."/>
            <person name="Kawahara R."/>
            <person name="Kondo S."/>
            <person name="Noguchi H."/>
            <person name="Motooka D."/>
            <person name="Nakamura S."/>
            <person name="Khong D.T."/>
            <person name="Nguyen T.N."/>
            <person name="Tran H.T."/>
            <person name="Yamamoto Y."/>
        </authorList>
    </citation>
    <scope>NUCLEOTIDE SEQUENCE [LARGE SCALE GENOMIC DNA]</scope>
    <source>
        <strain evidence="3 15">F9-2</strain>
    </source>
</reference>
<dbReference type="Proteomes" id="UP000500882">
    <property type="component" value="Chromosome"/>
</dbReference>
<evidence type="ECO:0000313" key="5">
    <source>
        <dbReference type="EMBL" id="KAB4452832.1"/>
    </source>
</evidence>
<dbReference type="EMBL" id="CP083680">
    <property type="protein sequence ID" value="UYU67074.1"/>
    <property type="molecule type" value="Genomic_DNA"/>
</dbReference>
<dbReference type="Proteomes" id="UP000460317">
    <property type="component" value="Unassembled WGS sequence"/>
</dbReference>
<dbReference type="Proteomes" id="UP001217776">
    <property type="component" value="Unassembled WGS sequence"/>
</dbReference>
<dbReference type="InterPro" id="IPR014756">
    <property type="entry name" value="Ig_E-set"/>
</dbReference>
<dbReference type="Proteomes" id="UP001162960">
    <property type="component" value="Chromosome"/>
</dbReference>
<dbReference type="InterPro" id="IPR001258">
    <property type="entry name" value="NHL_repeat"/>
</dbReference>
<dbReference type="PANTHER" id="PTHR13833">
    <property type="match status" value="1"/>
</dbReference>
<dbReference type="InterPro" id="IPR013783">
    <property type="entry name" value="Ig-like_fold"/>
</dbReference>
<dbReference type="Pfam" id="PF01436">
    <property type="entry name" value="NHL"/>
    <property type="match status" value="1"/>
</dbReference>
<dbReference type="SUPFAM" id="SSF63829">
    <property type="entry name" value="Calcium-dependent phosphotriesterase"/>
    <property type="match status" value="1"/>
</dbReference>
<evidence type="ECO:0000313" key="14">
    <source>
        <dbReference type="Proteomes" id="UP000460317"/>
    </source>
</evidence>
<dbReference type="Proteomes" id="UP001156218">
    <property type="component" value="Chromosome"/>
</dbReference>
<evidence type="ECO:0000313" key="6">
    <source>
        <dbReference type="EMBL" id="KAB4457705.1"/>
    </source>
</evidence>
<evidence type="ECO:0000256" key="1">
    <source>
        <dbReference type="ARBA" id="ARBA00022737"/>
    </source>
</evidence>
<sequence>MQKRTIFLTFFAAVFVYLTSCSDSKNIGSAVFNPDQPIEVTGFYPDSGGIATPMIVEGSNFGSDTTNLKVYFEDADGIKHQAGLVSSNGNKIYLYVPSGLTYKKEMNLLVARTMPDGTEYEGQAGRQFIYKTQTSVTTVVGQASPDANQPTVGGDIATSTLSAPNYISLDDEDNIFITERHVWHGGNNYPSVTCQNDKGAQSNGNIVMASIKSNSVLVLQYGTSAILNAPAFSDLDGTMYAPEDGGMGYYSLAKSVSYAPRRLTVLLNDETKDVADGNYKHCFVVNKLDHYIYTVMVKGQLVRIKPNTRTCELLLKKVGTSTRPDACDSYLAFSPVKGQENMLYVAMAEGNQIWRVDVGNLEGKDKNTYPGEGYAGKAILEGQVAGAGWEDGLLRNAKFDNPHQICFTEDGKLYIADCGNNCIRVIDTKLPLDRAMVTTPIGLPGMKGYKDGGPDIALFNHPFGVAVSADGQIVYVADTGNKVIRKLSIQ</sequence>
<evidence type="ECO:0000313" key="7">
    <source>
        <dbReference type="EMBL" id="MDC2235773.1"/>
    </source>
</evidence>
<dbReference type="PANTHER" id="PTHR13833:SF71">
    <property type="entry name" value="NHL DOMAIN-CONTAINING PROTEIN"/>
    <property type="match status" value="1"/>
</dbReference>
<evidence type="ECO:0000313" key="11">
    <source>
        <dbReference type="Proteomes" id="UP000283616"/>
    </source>
</evidence>
<dbReference type="EMBL" id="QROV01000006">
    <property type="protein sequence ID" value="RHL61652.1"/>
    <property type="molecule type" value="Genomic_DNA"/>
</dbReference>
<feature type="repeat" description="NHL" evidence="2">
    <location>
        <begin position="399"/>
        <end position="429"/>
    </location>
</feature>